<organism evidence="2 3">
    <name type="scientific">Coleophoma cylindrospora</name>
    <dbReference type="NCBI Taxonomy" id="1849047"/>
    <lineage>
        <taxon>Eukaryota</taxon>
        <taxon>Fungi</taxon>
        <taxon>Dikarya</taxon>
        <taxon>Ascomycota</taxon>
        <taxon>Pezizomycotina</taxon>
        <taxon>Leotiomycetes</taxon>
        <taxon>Helotiales</taxon>
        <taxon>Dermateaceae</taxon>
        <taxon>Coleophoma</taxon>
    </lineage>
</organism>
<dbReference type="OrthoDB" id="5835829at2759"/>
<reference evidence="2 3" key="1">
    <citation type="journal article" date="2018" name="IMA Fungus">
        <title>IMA Genome-F 9: Draft genome sequence of Annulohypoxylon stygium, Aspergillus mulundensis, Berkeleyomyces basicola (syn. Thielaviopsis basicola), Ceratocystis smalleyi, two Cercospora beticola strains, Coleophoma cylindrospora, Fusarium fracticaudum, Phialophora cf. hyalina, and Morchella septimelata.</title>
        <authorList>
            <person name="Wingfield B.D."/>
            <person name="Bills G.F."/>
            <person name="Dong Y."/>
            <person name="Huang W."/>
            <person name="Nel W.J."/>
            <person name="Swalarsk-Parry B.S."/>
            <person name="Vaghefi N."/>
            <person name="Wilken P.M."/>
            <person name="An Z."/>
            <person name="de Beer Z.W."/>
            <person name="De Vos L."/>
            <person name="Chen L."/>
            <person name="Duong T.A."/>
            <person name="Gao Y."/>
            <person name="Hammerbacher A."/>
            <person name="Kikkert J.R."/>
            <person name="Li Y."/>
            <person name="Li H."/>
            <person name="Li K."/>
            <person name="Li Q."/>
            <person name="Liu X."/>
            <person name="Ma X."/>
            <person name="Naidoo K."/>
            <person name="Pethybridge S.J."/>
            <person name="Sun J."/>
            <person name="Steenkamp E.T."/>
            <person name="van der Nest M.A."/>
            <person name="van Wyk S."/>
            <person name="Wingfield M.J."/>
            <person name="Xiong C."/>
            <person name="Yue Q."/>
            <person name="Zhang X."/>
        </authorList>
    </citation>
    <scope>NUCLEOTIDE SEQUENCE [LARGE SCALE GENOMIC DNA]</scope>
    <source>
        <strain evidence="2 3">BP6252</strain>
    </source>
</reference>
<dbReference type="PANTHER" id="PTHR21015:SF22">
    <property type="entry name" value="GLYCOSYLTRANSFERASE"/>
    <property type="match status" value="1"/>
</dbReference>
<evidence type="ECO:0000313" key="3">
    <source>
        <dbReference type="Proteomes" id="UP000256645"/>
    </source>
</evidence>
<dbReference type="Proteomes" id="UP000256645">
    <property type="component" value="Unassembled WGS sequence"/>
</dbReference>
<evidence type="ECO:0000313" key="2">
    <source>
        <dbReference type="EMBL" id="RDW56710.1"/>
    </source>
</evidence>
<dbReference type="Pfam" id="PF06722">
    <property type="entry name" value="EryCIII-like_C"/>
    <property type="match status" value="1"/>
</dbReference>
<dbReference type="InterPro" id="IPR010610">
    <property type="entry name" value="EryCIII-like_C"/>
</dbReference>
<dbReference type="STRING" id="1849047.A0A3D8Q4W2"/>
<gene>
    <name evidence="2" type="ORF">BP6252_14031</name>
</gene>
<proteinExistence type="predicted"/>
<dbReference type="Gene3D" id="3.40.50.2000">
    <property type="entry name" value="Glycogen Phosphorylase B"/>
    <property type="match status" value="2"/>
</dbReference>
<comment type="caution">
    <text evidence="2">The sequence shown here is derived from an EMBL/GenBank/DDBJ whole genome shotgun (WGS) entry which is preliminary data.</text>
</comment>
<dbReference type="GO" id="GO:0016757">
    <property type="term" value="F:glycosyltransferase activity"/>
    <property type="evidence" value="ECO:0007669"/>
    <property type="project" value="TreeGrafter"/>
</dbReference>
<dbReference type="PANTHER" id="PTHR21015">
    <property type="entry name" value="UDP-N-ACETYLGLUCOSAMINE--N-ACETYLMURAMYL-(PENTAPEPTIDE) PYROPHOSPHORYL-UNDECAPRENOL N-ACETYLGLUCOSAMINE TRANSFERASE 1"/>
    <property type="match status" value="1"/>
</dbReference>
<dbReference type="EMBL" id="PDLM01000033">
    <property type="protein sequence ID" value="RDW56710.1"/>
    <property type="molecule type" value="Genomic_DNA"/>
</dbReference>
<accession>A0A3D8Q4W2</accession>
<name>A0A3D8Q4W2_9HELO</name>
<keyword evidence="3" id="KW-1185">Reference proteome</keyword>
<sequence>MAQEKSDFSTYLIVSAAFQDAGDTTRAIALAMALREYCPKGHSLKIDFLSCGSKLEPIIQKAGFNIIPCQPRVKGVSVADDLGWDFPEFFGSEEIARTFIKGQLEALQSLRPDAVLHGMWAPTSIAARLLKIRTISFMPLPMDPASFGNGLIRDLPDPIPLFTYLPRPARQWLARNFSHLMLRAPIFQQHRVGAAAESFGWPEKGPMSLFQIAHADLNLVNDLPAFHAKYAPQLPDDIVFTGPLFAQVHDTQELDPKIAAHLRNENGPSILVTMGTSGTKEFLFEAIRALIMHKEDNWNAVILAAPAISSLEEVLAVTNDDPRLLVTDKFIPAPEAMALADLVIMHGGQGTVQTALAAGTPMVGVALQVEQQTNLDNVMDYGAGIRIQRRSWHPQTIRGAVKKVLADPQYKLHVMELAEAIRSMDGAKIASDYMWDFLLKDAS</sequence>
<dbReference type="SUPFAM" id="SSF53756">
    <property type="entry name" value="UDP-Glycosyltransferase/glycogen phosphorylase"/>
    <property type="match status" value="1"/>
</dbReference>
<dbReference type="AlphaFoldDB" id="A0A3D8Q4W2"/>
<feature type="domain" description="Erythromycin biosynthesis protein CIII-like C-terminal" evidence="1">
    <location>
        <begin position="328"/>
        <end position="420"/>
    </location>
</feature>
<evidence type="ECO:0000259" key="1">
    <source>
        <dbReference type="Pfam" id="PF06722"/>
    </source>
</evidence>
<protein>
    <submittedName>
        <fullName evidence="2">Glycosyl transferas-like protein</fullName>
    </submittedName>
</protein>